<proteinExistence type="predicted"/>
<dbReference type="Gene3D" id="3.20.80.10">
    <property type="entry name" value="Regulatory factor, effector binding domain"/>
    <property type="match status" value="1"/>
</dbReference>
<dbReference type="InterPro" id="IPR011256">
    <property type="entry name" value="Reg_factor_effector_dom_sf"/>
</dbReference>
<reference evidence="4 5" key="1">
    <citation type="submission" date="2022-04" db="EMBL/GenBank/DDBJ databases">
        <title>Genome sequence of C. roseum typestrain.</title>
        <authorList>
            <person name="Poehlein A."/>
            <person name="Schoch T."/>
            <person name="Duerre P."/>
            <person name="Daniel R."/>
        </authorList>
    </citation>
    <scope>NUCLEOTIDE SEQUENCE [LARGE SCALE GENOMIC DNA]</scope>
    <source>
        <strain evidence="4 5">DSM 7320</strain>
    </source>
</reference>
<keyword evidence="1" id="KW-0805">Transcription regulation</keyword>
<dbReference type="InterPro" id="IPR009057">
    <property type="entry name" value="Homeodomain-like_sf"/>
</dbReference>
<dbReference type="PANTHER" id="PTHR47504">
    <property type="entry name" value="RIGHT ORIGIN-BINDING PROTEIN"/>
    <property type="match status" value="1"/>
</dbReference>
<dbReference type="InterPro" id="IPR020449">
    <property type="entry name" value="Tscrpt_reg_AraC-type_HTH"/>
</dbReference>
<dbReference type="KEGG" id="crw:CROST_044100"/>
<gene>
    <name evidence="4" type="ORF">CROST_044100</name>
</gene>
<evidence type="ECO:0000256" key="3">
    <source>
        <dbReference type="ARBA" id="ARBA00023163"/>
    </source>
</evidence>
<dbReference type="InterPro" id="IPR029441">
    <property type="entry name" value="Cass2"/>
</dbReference>
<dbReference type="STRING" id="84029.CROST_01250"/>
<evidence type="ECO:0000256" key="2">
    <source>
        <dbReference type="ARBA" id="ARBA00023125"/>
    </source>
</evidence>
<evidence type="ECO:0000256" key="1">
    <source>
        <dbReference type="ARBA" id="ARBA00023015"/>
    </source>
</evidence>
<keyword evidence="3" id="KW-0804">Transcription</keyword>
<dbReference type="SMART" id="SM00342">
    <property type="entry name" value="HTH_ARAC"/>
    <property type="match status" value="1"/>
</dbReference>
<protein>
    <submittedName>
        <fullName evidence="4">Uncharacterized protein</fullName>
    </submittedName>
</protein>
<sequence length="285" mass="32604">MEWIEGIGEAINYIEDNITEEIPIKDIAKKVLMSPFYFQKGFAMLCGFTVGEYIRQRRLTLAGREIVSTDKKIIDIALKYGYSSPDSFTKAFTRFHGVTPNAVRKDGAMIKSFAPLKIKFSLEGGYIMDYKIVEKDSFTIIGVSKVFKYDNATKEIPQFWKEHYETGKGKVVCGMYGVNIDESMGLDEFEYLIADNYNPTIDIPKGFVTKIIPKYTWAVFASKGPMPKSLQDVSKKIFSEWLPNCKDYEIAAGYNIEMYTDPANYPKGSEDESYYSEMWIPVKKK</sequence>
<evidence type="ECO:0000313" key="4">
    <source>
        <dbReference type="EMBL" id="URZ13644.1"/>
    </source>
</evidence>
<dbReference type="Pfam" id="PF14526">
    <property type="entry name" value="Cass2"/>
    <property type="match status" value="1"/>
</dbReference>
<dbReference type="AlphaFoldDB" id="A0A1S8LV21"/>
<name>A0A1S8LV21_9CLOT</name>
<dbReference type="PROSITE" id="PS01124">
    <property type="entry name" value="HTH_ARAC_FAMILY_2"/>
    <property type="match status" value="1"/>
</dbReference>
<organism evidence="4 5">
    <name type="scientific">Clostridium felsineum</name>
    <dbReference type="NCBI Taxonomy" id="36839"/>
    <lineage>
        <taxon>Bacteria</taxon>
        <taxon>Bacillati</taxon>
        <taxon>Bacillota</taxon>
        <taxon>Clostridia</taxon>
        <taxon>Eubacteriales</taxon>
        <taxon>Clostridiaceae</taxon>
        <taxon>Clostridium</taxon>
    </lineage>
</organism>
<dbReference type="SUPFAM" id="SSF55136">
    <property type="entry name" value="Probable bacterial effector-binding domain"/>
    <property type="match status" value="1"/>
</dbReference>
<dbReference type="PRINTS" id="PR00032">
    <property type="entry name" value="HTHARAC"/>
</dbReference>
<evidence type="ECO:0000313" key="5">
    <source>
        <dbReference type="Proteomes" id="UP000190951"/>
    </source>
</evidence>
<dbReference type="GO" id="GO:0003700">
    <property type="term" value="F:DNA-binding transcription factor activity"/>
    <property type="evidence" value="ECO:0007669"/>
    <property type="project" value="InterPro"/>
</dbReference>
<dbReference type="PANTHER" id="PTHR47504:SF5">
    <property type="entry name" value="RIGHT ORIGIN-BINDING PROTEIN"/>
    <property type="match status" value="1"/>
</dbReference>
<dbReference type="Proteomes" id="UP000190951">
    <property type="component" value="Chromosome"/>
</dbReference>
<dbReference type="Pfam" id="PF12833">
    <property type="entry name" value="HTH_18"/>
    <property type="match status" value="1"/>
</dbReference>
<dbReference type="SMART" id="SM00871">
    <property type="entry name" value="AraC_E_bind"/>
    <property type="match status" value="1"/>
</dbReference>
<accession>A0A1S8LV21</accession>
<dbReference type="EMBL" id="CP096983">
    <property type="protein sequence ID" value="URZ13644.1"/>
    <property type="molecule type" value="Genomic_DNA"/>
</dbReference>
<dbReference type="Gene3D" id="1.10.10.60">
    <property type="entry name" value="Homeodomain-like"/>
    <property type="match status" value="2"/>
</dbReference>
<keyword evidence="5" id="KW-1185">Reference proteome</keyword>
<dbReference type="GO" id="GO:0043565">
    <property type="term" value="F:sequence-specific DNA binding"/>
    <property type="evidence" value="ECO:0007669"/>
    <property type="project" value="InterPro"/>
</dbReference>
<dbReference type="SUPFAM" id="SSF46689">
    <property type="entry name" value="Homeodomain-like"/>
    <property type="match status" value="2"/>
</dbReference>
<dbReference type="InterPro" id="IPR018060">
    <property type="entry name" value="HTH_AraC"/>
</dbReference>
<dbReference type="InterPro" id="IPR010499">
    <property type="entry name" value="AraC_E-bd"/>
</dbReference>
<dbReference type="InterPro" id="IPR050959">
    <property type="entry name" value="MarA-like"/>
</dbReference>
<keyword evidence="2" id="KW-0238">DNA-binding</keyword>
<dbReference type="RefSeq" id="WP_077835112.1">
    <property type="nucleotide sequence ID" value="NZ_CP096983.1"/>
</dbReference>